<protein>
    <recommendedName>
        <fullName evidence="3">Imidazole glycerol phosphate synthase subunit HisH</fullName>
    </recommendedName>
</protein>
<proteinExistence type="predicted"/>
<dbReference type="PROSITE" id="PS51273">
    <property type="entry name" value="GATASE_TYPE_1"/>
    <property type="match status" value="1"/>
</dbReference>
<gene>
    <name evidence="1" type="ORF">ACFP81_13925</name>
</gene>
<name>A0ABW1YHF2_9DEIO</name>
<dbReference type="EMBL" id="JBHSWD010000003">
    <property type="protein sequence ID" value="MFC6592992.1"/>
    <property type="molecule type" value="Genomic_DNA"/>
</dbReference>
<dbReference type="RefSeq" id="WP_380084178.1">
    <property type="nucleotide sequence ID" value="NZ_JBHSWD010000003.1"/>
</dbReference>
<sequence>MRELERLALPEVLRAASQPVLGICLGMQLLTLGSEEGGKPPRLALVLPRYSPAWVFWRCQRSGLPLRVCLRRIWAGTAFRLLGLSPCLRA</sequence>
<dbReference type="Proteomes" id="UP001596297">
    <property type="component" value="Unassembled WGS sequence"/>
</dbReference>
<evidence type="ECO:0000313" key="1">
    <source>
        <dbReference type="EMBL" id="MFC6592992.1"/>
    </source>
</evidence>
<evidence type="ECO:0008006" key="3">
    <source>
        <dbReference type="Google" id="ProtNLM"/>
    </source>
</evidence>
<comment type="caution">
    <text evidence="1">The sequence shown here is derived from an EMBL/GenBank/DDBJ whole genome shotgun (WGS) entry which is preliminary data.</text>
</comment>
<reference evidence="2" key="1">
    <citation type="journal article" date="2019" name="Int. J. Syst. Evol. Microbiol.">
        <title>The Global Catalogue of Microorganisms (GCM) 10K type strain sequencing project: providing services to taxonomists for standard genome sequencing and annotation.</title>
        <authorList>
            <consortium name="The Broad Institute Genomics Platform"/>
            <consortium name="The Broad Institute Genome Sequencing Center for Infectious Disease"/>
            <person name="Wu L."/>
            <person name="Ma J."/>
        </authorList>
    </citation>
    <scope>NUCLEOTIDE SEQUENCE [LARGE SCALE GENOMIC DNA]</scope>
    <source>
        <strain evidence="2">CGMCC 1.15772</strain>
    </source>
</reference>
<evidence type="ECO:0000313" key="2">
    <source>
        <dbReference type="Proteomes" id="UP001596297"/>
    </source>
</evidence>
<dbReference type="Gene3D" id="3.40.50.880">
    <property type="match status" value="1"/>
</dbReference>
<dbReference type="InterPro" id="IPR029062">
    <property type="entry name" value="Class_I_gatase-like"/>
</dbReference>
<dbReference type="SUPFAM" id="SSF52317">
    <property type="entry name" value="Class I glutamine amidotransferase-like"/>
    <property type="match status" value="1"/>
</dbReference>
<keyword evidence="2" id="KW-1185">Reference proteome</keyword>
<accession>A0ABW1YHF2</accession>
<organism evidence="1 2">
    <name type="scientific">Deinococcus lacus</name>
    <dbReference type="NCBI Taxonomy" id="392561"/>
    <lineage>
        <taxon>Bacteria</taxon>
        <taxon>Thermotogati</taxon>
        <taxon>Deinococcota</taxon>
        <taxon>Deinococci</taxon>
        <taxon>Deinococcales</taxon>
        <taxon>Deinococcaceae</taxon>
        <taxon>Deinococcus</taxon>
    </lineage>
</organism>